<dbReference type="eggNOG" id="COG1956">
    <property type="taxonomic scope" value="Bacteria"/>
</dbReference>
<dbReference type="PROSITE" id="PS01320">
    <property type="entry name" value="UPF0067"/>
    <property type="match status" value="1"/>
</dbReference>
<dbReference type="InterPro" id="IPR000614">
    <property type="entry name" value="FRMsr_CS"/>
</dbReference>
<dbReference type="PANTHER" id="PTHR21021">
    <property type="entry name" value="GAF/PUTATIVE CYTOSKELETAL PROTEIN"/>
    <property type="match status" value="1"/>
</dbReference>
<dbReference type="InterPro" id="IPR029016">
    <property type="entry name" value="GAF-like_dom_sf"/>
</dbReference>
<comment type="similarity">
    <text evidence="1">Belongs to the free Met sulfoxide reductase family.</text>
</comment>
<evidence type="ECO:0000313" key="4">
    <source>
        <dbReference type="Proteomes" id="UP000014155"/>
    </source>
</evidence>
<name>S0FYP3_RUMCE</name>
<evidence type="ECO:0000259" key="2">
    <source>
        <dbReference type="Pfam" id="PF13185"/>
    </source>
</evidence>
<protein>
    <submittedName>
        <fullName evidence="3">GAF domain-containing protein</fullName>
    </submittedName>
</protein>
<dbReference type="InterPro" id="IPR003018">
    <property type="entry name" value="GAF"/>
</dbReference>
<comment type="caution">
    <text evidence="3">The sequence shown here is derived from an EMBL/GenBank/DDBJ whole genome shotgun (WGS) entry which is preliminary data.</text>
</comment>
<dbReference type="Pfam" id="PF13185">
    <property type="entry name" value="GAF_2"/>
    <property type="match status" value="1"/>
</dbReference>
<gene>
    <name evidence="3" type="ORF">CTER_0212</name>
</gene>
<dbReference type="PANTHER" id="PTHR21021:SF15">
    <property type="entry name" value="FREE METHIONINE-R-SULFOXIDE REDUCTASE"/>
    <property type="match status" value="1"/>
</dbReference>
<evidence type="ECO:0000313" key="3">
    <source>
        <dbReference type="EMBL" id="EMS73718.1"/>
    </source>
</evidence>
<dbReference type="AlphaFoldDB" id="S0FYP3"/>
<dbReference type="Gene3D" id="3.30.450.40">
    <property type="match status" value="1"/>
</dbReference>
<dbReference type="STRING" id="1195236.CTER_0212"/>
<proteinExistence type="inferred from homology"/>
<organism evidence="3 4">
    <name type="scientific">Ruminiclostridium cellobioparum subsp. termitidis CT1112</name>
    <dbReference type="NCBI Taxonomy" id="1195236"/>
    <lineage>
        <taxon>Bacteria</taxon>
        <taxon>Bacillati</taxon>
        <taxon>Bacillota</taxon>
        <taxon>Clostridia</taxon>
        <taxon>Eubacteriales</taxon>
        <taxon>Oscillospiraceae</taxon>
        <taxon>Ruminiclostridium</taxon>
    </lineage>
</organism>
<reference evidence="3 4" key="1">
    <citation type="journal article" date="2013" name="Genome Announc.">
        <title>Draft Genome Sequence of the Cellulolytic, Mesophilic, Anaerobic Bacterium Clostridium termitidis Strain CT1112 (DSM 5398).</title>
        <authorList>
            <person name="Lal S."/>
            <person name="Ramachandran U."/>
            <person name="Zhang X."/>
            <person name="Munir R."/>
            <person name="Sparling R."/>
            <person name="Levin D.B."/>
        </authorList>
    </citation>
    <scope>NUCLEOTIDE SEQUENCE [LARGE SCALE GENOMIC DNA]</scope>
    <source>
        <strain evidence="3 4">CT1112</strain>
    </source>
</reference>
<dbReference type="SUPFAM" id="SSF55781">
    <property type="entry name" value="GAF domain-like"/>
    <property type="match status" value="1"/>
</dbReference>
<dbReference type="EMBL" id="AORV01000015">
    <property type="protein sequence ID" value="EMS73718.1"/>
    <property type="molecule type" value="Genomic_DNA"/>
</dbReference>
<keyword evidence="4" id="KW-1185">Reference proteome</keyword>
<dbReference type="InterPro" id="IPR051330">
    <property type="entry name" value="Phosphatase_reg/MetRdx"/>
</dbReference>
<dbReference type="PATRIC" id="fig|1195236.3.peg.514"/>
<accession>S0FYP3</accession>
<feature type="domain" description="GAF" evidence="2">
    <location>
        <begin position="43"/>
        <end position="159"/>
    </location>
</feature>
<dbReference type="RefSeq" id="WP_004623494.1">
    <property type="nucleotide sequence ID" value="NZ_AORV01000015.1"/>
</dbReference>
<dbReference type="GO" id="GO:0005829">
    <property type="term" value="C:cytosol"/>
    <property type="evidence" value="ECO:0007669"/>
    <property type="project" value="TreeGrafter"/>
</dbReference>
<dbReference type="Proteomes" id="UP000014155">
    <property type="component" value="Unassembled WGS sequence"/>
</dbReference>
<sequence>MKDINVSCPEEKAEMYKLLHSQMKALLEGEHDMTANLANASALLNEVLDNINWVGFYLLKNDELILGPFQGKVACVRIAAGKGVCGTAVSENKTQLVEDVHRFPGHIACDSASNSEIVIPLRCEGKVVGVLDIDSPLIGRFDTEDASGLEKLAGVIEEACDWMQNGK</sequence>
<dbReference type="GO" id="GO:0033745">
    <property type="term" value="F:L-methionine-(R)-S-oxide reductase activity"/>
    <property type="evidence" value="ECO:0007669"/>
    <property type="project" value="TreeGrafter"/>
</dbReference>
<evidence type="ECO:0000256" key="1">
    <source>
        <dbReference type="ARBA" id="ARBA00038454"/>
    </source>
</evidence>
<dbReference type="FunFam" id="3.30.450.40:FF:000008">
    <property type="entry name" value="GAF domain-containing proteins"/>
    <property type="match status" value="1"/>
</dbReference>